<evidence type="ECO:0000313" key="1">
    <source>
        <dbReference type="EMBL" id="KAF9523472.1"/>
    </source>
</evidence>
<dbReference type="EMBL" id="MU157916">
    <property type="protein sequence ID" value="KAF9523472.1"/>
    <property type="molecule type" value="Genomic_DNA"/>
</dbReference>
<sequence>MAKSKKKRQQSSLLKDIAPVTPLPPELLWDIFHLVKSDRSSTSSSFETPRFETLFAPELQWIPEVTHICRHWRATALADPSLWAEICVSASNKWATEFLARSKESRTIRITSDMAVEAVVSGSADARRKANFKLCRTVLKKYINRLEAVRFTGVDIAQMRGLLTVGHADEVVQGMKEFAISGPSDHQYDPFLIATDEETLFIFNPAILSRLEIQYCILDWDALKRFHNLTYLRLQFASSWETNISPLDLQEVLDIMPQLKELNVGIEGIVQPAPNVQNDTKKVLVLPDLSFVKLYHPEIGWIRQVLQSIASLNDREASGCRKCVWDIGSADSSDESWDNGGLLSTLSQHVISANNIYSLQMHFVDEESEYERRQGVIFSIWPFEAANRDHMFSLPQVRYEAIVEGFLHRGPFGMRSLTAFKLFCNSGAHETLEEIEISGETLLPDPEELADTLGRLARLRKVTLKMKDWRAELGSFFIALIFDDGTHGVPFAALESIYVKESLSIDVQTERDILEGLQNRYLRGFPISHLELPLEHPKAGYVRDVDALKKIVGTVVVINQ</sequence>
<proteinExistence type="predicted"/>
<keyword evidence="2" id="KW-1185">Reference proteome</keyword>
<organism evidence="1 2">
    <name type="scientific">Crepidotus variabilis</name>
    <dbReference type="NCBI Taxonomy" id="179855"/>
    <lineage>
        <taxon>Eukaryota</taxon>
        <taxon>Fungi</taxon>
        <taxon>Dikarya</taxon>
        <taxon>Basidiomycota</taxon>
        <taxon>Agaricomycotina</taxon>
        <taxon>Agaricomycetes</taxon>
        <taxon>Agaricomycetidae</taxon>
        <taxon>Agaricales</taxon>
        <taxon>Agaricineae</taxon>
        <taxon>Crepidotaceae</taxon>
        <taxon>Crepidotus</taxon>
    </lineage>
</organism>
<dbReference type="AlphaFoldDB" id="A0A9P6JJP1"/>
<reference evidence="1" key="1">
    <citation type="submission" date="2020-11" db="EMBL/GenBank/DDBJ databases">
        <authorList>
            <consortium name="DOE Joint Genome Institute"/>
            <person name="Ahrendt S."/>
            <person name="Riley R."/>
            <person name="Andreopoulos W."/>
            <person name="Labutti K."/>
            <person name="Pangilinan J."/>
            <person name="Ruiz-Duenas F.J."/>
            <person name="Barrasa J.M."/>
            <person name="Sanchez-Garcia M."/>
            <person name="Camarero S."/>
            <person name="Miyauchi S."/>
            <person name="Serrano A."/>
            <person name="Linde D."/>
            <person name="Babiker R."/>
            <person name="Drula E."/>
            <person name="Ayuso-Fernandez I."/>
            <person name="Pacheco R."/>
            <person name="Padilla G."/>
            <person name="Ferreira P."/>
            <person name="Barriuso J."/>
            <person name="Kellner H."/>
            <person name="Castanera R."/>
            <person name="Alfaro M."/>
            <person name="Ramirez L."/>
            <person name="Pisabarro A.G."/>
            <person name="Kuo A."/>
            <person name="Tritt A."/>
            <person name="Lipzen A."/>
            <person name="He G."/>
            <person name="Yan M."/>
            <person name="Ng V."/>
            <person name="Cullen D."/>
            <person name="Martin F."/>
            <person name="Rosso M.-N."/>
            <person name="Henrissat B."/>
            <person name="Hibbett D."/>
            <person name="Martinez A.T."/>
            <person name="Grigoriev I.V."/>
        </authorList>
    </citation>
    <scope>NUCLEOTIDE SEQUENCE</scope>
    <source>
        <strain evidence="1">CBS 506.95</strain>
    </source>
</reference>
<dbReference type="OrthoDB" id="3046363at2759"/>
<evidence type="ECO:0008006" key="3">
    <source>
        <dbReference type="Google" id="ProtNLM"/>
    </source>
</evidence>
<gene>
    <name evidence="1" type="ORF">CPB83DRAFT_862749</name>
</gene>
<name>A0A9P6JJP1_9AGAR</name>
<protein>
    <recommendedName>
        <fullName evidence="3">F-box domain-containing protein</fullName>
    </recommendedName>
</protein>
<comment type="caution">
    <text evidence="1">The sequence shown here is derived from an EMBL/GenBank/DDBJ whole genome shotgun (WGS) entry which is preliminary data.</text>
</comment>
<accession>A0A9P6JJP1</accession>
<dbReference type="Proteomes" id="UP000807306">
    <property type="component" value="Unassembled WGS sequence"/>
</dbReference>
<evidence type="ECO:0000313" key="2">
    <source>
        <dbReference type="Proteomes" id="UP000807306"/>
    </source>
</evidence>
<dbReference type="Gene3D" id="1.20.1280.50">
    <property type="match status" value="1"/>
</dbReference>